<dbReference type="GO" id="GO:0003968">
    <property type="term" value="F:RNA-directed RNA polymerase activity"/>
    <property type="evidence" value="ECO:0007669"/>
    <property type="project" value="UniProtKB-KW"/>
</dbReference>
<sequence length="861" mass="96270">MKAKFTIFSHFGRLPVGLVKGFNAMLGLKARPLLQKVLLGVAAACKVRVSKSKILCLALMVNRISYVRRRNGPKGLTLYLKSAFVLYQQALGGQVLPDTAAIGKVRVSRNNRGIPRIIPAHLRQLCRMEDISTMKWISSILNIYRDIDFEGAPKLSTITNGYEGEVGAVARLQPYIKPFLGGFLSFNKTPLTKLPGLIKWDGRRLFMIWKAAPGMLKQSFFGTSNYSTHPHNVLRAFISLYKRPETWSAFVFIAKAVNHRGVLALIKEFLDWQLDELPGAGAIGKLHAKKEPAGKVRLFAMADAPTQWVLYPLHELIMEHLRPIPQDGTFNQTAPLKYLVDCKELYSYDLTAATDRLPITLQIRILGVMFGGSFAEAWATLLVDRPYGFYQTEYSKYQGTYKYAVGQPMGAYSSWAMLALTHHFLVQTAAMRATVIREGEWFTQYAVLGDDLVIGDGAVAKEYLKLLKELGMPVNVFKSLVSLNGSCMEFAKRTIYKGKDISPIALKEMSAAQSLAPAMIQFAVSHALSLPELLASFRFGWRNISWLSKPLNKLPSQIRTLVLTMNQPKTFEELPTFFNLGVKSASTFVADLIVIGENFGKTEVQKLVDKVARKYSAVMALFDNMDDLVEEIEKSTPLALFTKGFETGKFPMSKVNLIRGEGFVMIGAVGEDDSNIIVPQAQINQNITDFALNQLTETQLEGIHGFMFVLFYLLQGRYISDYKEVVLLVWRDLKALAGQYMNLSNSDMLVQRPTLKSQTEWKLRGGKPAAAGDPVEYGFFHRYWDTLLALDELASLSPASLEFSRPEGDEGIALGYNSVTPAQVRYYRLWSGILQGNSPLLSLSLRTPKVTPTKVVPREHD</sequence>
<protein>
    <submittedName>
        <fullName evidence="4">RNA-dependent RNA polymerase</fullName>
    </submittedName>
</protein>
<dbReference type="PANTHER" id="PTHR34456">
    <property type="entry name" value="MITOVIRUS RNA-DEPENDENT RNA POLYMERASE"/>
    <property type="match status" value="1"/>
</dbReference>
<dbReference type="Pfam" id="PF05919">
    <property type="entry name" value="Mitovir_RNA_pol"/>
    <property type="match status" value="1"/>
</dbReference>
<proteinExistence type="predicted"/>
<keyword evidence="2" id="KW-0808">Transferase</keyword>
<evidence type="ECO:0000313" key="5">
    <source>
        <dbReference type="Proteomes" id="UP000831555"/>
    </source>
</evidence>
<dbReference type="InterPro" id="IPR043502">
    <property type="entry name" value="DNA/RNA_pol_sf"/>
</dbReference>
<accession>A0ABX5Y6Y0</accession>
<keyword evidence="1 4" id="KW-0696">RNA-directed RNA polymerase</keyword>
<dbReference type="PANTHER" id="PTHR34456:SF13">
    <property type="entry name" value="REVERSE TRANSCRIPTASE DOMAIN-CONTAINING PROTEIN"/>
    <property type="match status" value="1"/>
</dbReference>
<dbReference type="EMBL" id="MK372894">
    <property type="protein sequence ID" value="QDW65415.1"/>
    <property type="molecule type" value="Genomic_RNA"/>
</dbReference>
<reference evidence="4 5" key="1">
    <citation type="journal article" date="2019" name="Front. Cell. Infect. Microbiol.">
        <title>Extreme Diversity of Mycoviruses Present in Isolates of Rhizoctonia solani AG2-2 LP From Zoysia japonica From Brazil.</title>
        <authorList>
            <person name="Picarelli M.A.S.C."/>
            <person name="Forgia M."/>
            <person name="Rivas E.B."/>
            <person name="Nerva L."/>
            <person name="Chiapello M."/>
            <person name="Turina M."/>
            <person name="Colariccio A."/>
        </authorList>
    </citation>
    <scope>NUCLEOTIDE SEQUENCE [LARGE SCALE GENOMIC DNA]</scope>
</reference>
<dbReference type="RefSeq" id="YP_010799572.1">
    <property type="nucleotide sequence ID" value="NC_076670.1"/>
</dbReference>
<dbReference type="SUPFAM" id="SSF56672">
    <property type="entry name" value="DNA/RNA polymerases"/>
    <property type="match status" value="1"/>
</dbReference>
<keyword evidence="3" id="KW-0548">Nucleotidyltransferase</keyword>
<keyword evidence="5" id="KW-1185">Reference proteome</keyword>
<dbReference type="InterPro" id="IPR008686">
    <property type="entry name" value="RNA_pol_mitovir"/>
</dbReference>
<dbReference type="Proteomes" id="UP000831555">
    <property type="component" value="Segment"/>
</dbReference>
<name>A0ABX5Y6Y0_9VIRU</name>
<dbReference type="GeneID" id="80537979"/>
<evidence type="ECO:0000256" key="1">
    <source>
        <dbReference type="ARBA" id="ARBA00022484"/>
    </source>
</evidence>
<evidence type="ECO:0000313" key="4">
    <source>
        <dbReference type="EMBL" id="QDW65415.1"/>
    </source>
</evidence>
<evidence type="ECO:0000256" key="2">
    <source>
        <dbReference type="ARBA" id="ARBA00022679"/>
    </source>
</evidence>
<organism evidence="4 5">
    <name type="scientific">Rhizoctonia solani mitovirus 25</name>
    <dbReference type="NCBI Taxonomy" id="2599416"/>
    <lineage>
        <taxon>Viruses</taxon>
        <taxon>Riboviria</taxon>
        <taxon>Orthornavirae</taxon>
        <taxon>Lenarviricota</taxon>
        <taxon>Howeltoviricetes</taxon>
        <taxon>Cryppavirales</taxon>
        <taxon>Mitoviridae</taxon>
        <taxon>Duamitovirus</taxon>
        <taxon>Duamitovirus rhso25</taxon>
    </lineage>
</organism>
<evidence type="ECO:0000256" key="3">
    <source>
        <dbReference type="ARBA" id="ARBA00022695"/>
    </source>
</evidence>